<dbReference type="GeneID" id="66537389"/>
<name>A0A2X0Q2P7_BROTH</name>
<dbReference type="Proteomes" id="UP000270190">
    <property type="component" value="Unassembled WGS sequence"/>
</dbReference>
<protein>
    <submittedName>
        <fullName evidence="1">Uncharacterized protein</fullName>
    </submittedName>
</protein>
<dbReference type="AlphaFoldDB" id="A0A2X0Q2P7"/>
<evidence type="ECO:0000313" key="1">
    <source>
        <dbReference type="EMBL" id="SPP29765.1"/>
    </source>
</evidence>
<gene>
    <name evidence="1" type="ORF">BTBSAS_60068</name>
</gene>
<organism evidence="1 2">
    <name type="scientific">Brochothrix thermosphacta</name>
    <name type="common">Microbacterium thermosphactum</name>
    <dbReference type="NCBI Taxonomy" id="2756"/>
    <lineage>
        <taxon>Bacteria</taxon>
        <taxon>Bacillati</taxon>
        <taxon>Bacillota</taxon>
        <taxon>Bacilli</taxon>
        <taxon>Bacillales</taxon>
        <taxon>Listeriaceae</taxon>
        <taxon>Brochothrix</taxon>
    </lineage>
</organism>
<proteinExistence type="predicted"/>
<dbReference type="EMBL" id="OUNC01000056">
    <property type="protein sequence ID" value="SPP29765.1"/>
    <property type="molecule type" value="Genomic_DNA"/>
</dbReference>
<reference evidence="2" key="1">
    <citation type="submission" date="2018-04" db="EMBL/GenBank/DDBJ databases">
        <authorList>
            <person name="Illikoud N."/>
        </authorList>
    </citation>
    <scope>NUCLEOTIDE SEQUENCE [LARGE SCALE GENOMIC DNA]</scope>
</reference>
<accession>A0A2X0Q2P7</accession>
<dbReference type="RefSeq" id="WP_069119766.1">
    <property type="nucleotide sequence ID" value="NZ_CBCPHX010000004.1"/>
</dbReference>
<evidence type="ECO:0000313" key="2">
    <source>
        <dbReference type="Proteomes" id="UP000270190"/>
    </source>
</evidence>
<sequence length="185" mass="21114">MRRLLIILCSVIIVIGVATIIFQTVNKDEAKKDANEITIKTVKDSSFEFLFDDLTTYKLSKPLDLEVYTISYQNGVKQEADTHTFSGVTDSLFIGTLSEENKEYFRYGISAKEYISLSDITLANQVYKNKSSIFAGKETLKKGENLLGTIAFSNKIHNTFTFDENNIDSEVKKYERVFLIYLKIK</sequence>